<sequence>MGERFLGIDTSNYTTSAALFDGQRVLENRKLLLPVKPGEKGLRQSDAVFHHVRQLPQVLGPLLEELEAPPVAVGVSVSPTTAEGSYMPCFLVGKNTAGLLGQAWKAPVEHFSHQQGHIAAALYSAGRLELLERRFLAFHVSGGTTEALLVQPDGEGMPHITLAAHSLDLKAGQAVDRVGLLLGLSFPCGPELERLALQWEGELSYRPVLKGHDCSLSGIENQCKAMVDRGEPPAKIARHCLEAIAAVLDKMCSRLLGELGPLPVVFSGGVCSNSLLRQRLGEKYSATFAAPEFSSDNAAGVAVLAWKKRCQG</sequence>
<reference evidence="9" key="1">
    <citation type="journal article" date="2021" name="PeerJ">
        <title>Extensive microbial diversity within the chicken gut microbiome revealed by metagenomics and culture.</title>
        <authorList>
            <person name="Gilroy R."/>
            <person name="Ravi A."/>
            <person name="Getino M."/>
            <person name="Pursley I."/>
            <person name="Horton D.L."/>
            <person name="Alikhan N.F."/>
            <person name="Baker D."/>
            <person name="Gharbi K."/>
            <person name="Hall N."/>
            <person name="Watson M."/>
            <person name="Adriaenssens E.M."/>
            <person name="Foster-Nyarko E."/>
            <person name="Jarju S."/>
            <person name="Secka A."/>
            <person name="Antonio M."/>
            <person name="Oren A."/>
            <person name="Chaudhuri R.R."/>
            <person name="La Ragione R."/>
            <person name="Hildebrand F."/>
            <person name="Pallen M.J."/>
        </authorList>
    </citation>
    <scope>NUCLEOTIDE SEQUENCE</scope>
    <source>
        <strain evidence="9">ChiBcolR8-3208</strain>
    </source>
</reference>
<dbReference type="SUPFAM" id="SSF53067">
    <property type="entry name" value="Actin-like ATPase domain"/>
    <property type="match status" value="1"/>
</dbReference>
<dbReference type="PANTHER" id="PTHR11735">
    <property type="entry name" value="TRNA N6-ADENOSINE THREONYLCARBAMOYLTRANSFERASE"/>
    <property type="match status" value="1"/>
</dbReference>
<dbReference type="PANTHER" id="PTHR11735:SF6">
    <property type="entry name" value="TRNA N6-ADENOSINE THREONYLCARBAMOYLTRANSFERASE, MITOCHONDRIAL"/>
    <property type="match status" value="1"/>
</dbReference>
<evidence type="ECO:0000256" key="2">
    <source>
        <dbReference type="ARBA" id="ARBA00022679"/>
    </source>
</evidence>
<keyword evidence="5" id="KW-0408">Iron</keyword>
<feature type="domain" description="Gcp-like" evidence="8">
    <location>
        <begin position="47"/>
        <end position="302"/>
    </location>
</feature>
<accession>A0A9D2RZG0</accession>
<keyword evidence="6" id="KW-0012">Acyltransferase</keyword>
<comment type="caution">
    <text evidence="9">The sequence shown here is derived from an EMBL/GenBank/DDBJ whole genome shotgun (WGS) entry which is preliminary data.</text>
</comment>
<dbReference type="InterPro" id="IPR000905">
    <property type="entry name" value="Gcp-like_dom"/>
</dbReference>
<comment type="catalytic activity">
    <reaction evidence="7">
        <text>L-threonylcarbamoyladenylate + adenosine(37) in tRNA = N(6)-L-threonylcarbamoyladenosine(37) in tRNA + AMP + H(+)</text>
        <dbReference type="Rhea" id="RHEA:37059"/>
        <dbReference type="Rhea" id="RHEA-COMP:10162"/>
        <dbReference type="Rhea" id="RHEA-COMP:10163"/>
        <dbReference type="ChEBI" id="CHEBI:15378"/>
        <dbReference type="ChEBI" id="CHEBI:73682"/>
        <dbReference type="ChEBI" id="CHEBI:74411"/>
        <dbReference type="ChEBI" id="CHEBI:74418"/>
        <dbReference type="ChEBI" id="CHEBI:456215"/>
        <dbReference type="EC" id="2.3.1.234"/>
    </reaction>
</comment>
<evidence type="ECO:0000256" key="1">
    <source>
        <dbReference type="ARBA" id="ARBA00012156"/>
    </source>
</evidence>
<dbReference type="EMBL" id="DWXZ01000137">
    <property type="protein sequence ID" value="HJB37731.1"/>
    <property type="molecule type" value="Genomic_DNA"/>
</dbReference>
<dbReference type="EC" id="2.3.1.234" evidence="1"/>
<evidence type="ECO:0000256" key="7">
    <source>
        <dbReference type="ARBA" id="ARBA00048117"/>
    </source>
</evidence>
<dbReference type="AlphaFoldDB" id="A0A9D2RZG0"/>
<evidence type="ECO:0000256" key="5">
    <source>
        <dbReference type="ARBA" id="ARBA00023004"/>
    </source>
</evidence>
<evidence type="ECO:0000256" key="3">
    <source>
        <dbReference type="ARBA" id="ARBA00022694"/>
    </source>
</evidence>
<name>A0A9D2RZG0_9FIRM</name>
<protein>
    <recommendedName>
        <fullName evidence="1">N(6)-L-threonylcarbamoyladenine synthase</fullName>
        <ecNumber evidence="1">2.3.1.234</ecNumber>
    </recommendedName>
</protein>
<dbReference type="GO" id="GO:0046872">
    <property type="term" value="F:metal ion binding"/>
    <property type="evidence" value="ECO:0007669"/>
    <property type="project" value="UniProtKB-KW"/>
</dbReference>
<evidence type="ECO:0000256" key="4">
    <source>
        <dbReference type="ARBA" id="ARBA00022723"/>
    </source>
</evidence>
<dbReference type="Proteomes" id="UP000824214">
    <property type="component" value="Unassembled WGS sequence"/>
</dbReference>
<reference evidence="9" key="2">
    <citation type="submission" date="2021-04" db="EMBL/GenBank/DDBJ databases">
        <authorList>
            <person name="Gilroy R."/>
        </authorList>
    </citation>
    <scope>NUCLEOTIDE SEQUENCE</scope>
    <source>
        <strain evidence="9">ChiBcolR8-3208</strain>
    </source>
</reference>
<keyword evidence="4" id="KW-0479">Metal-binding</keyword>
<dbReference type="Gene3D" id="3.30.420.40">
    <property type="match status" value="2"/>
</dbReference>
<dbReference type="GO" id="GO:0008033">
    <property type="term" value="P:tRNA processing"/>
    <property type="evidence" value="ECO:0007669"/>
    <property type="project" value="UniProtKB-KW"/>
</dbReference>
<evidence type="ECO:0000259" key="8">
    <source>
        <dbReference type="Pfam" id="PF00814"/>
    </source>
</evidence>
<proteinExistence type="predicted"/>
<dbReference type="GO" id="GO:0061711">
    <property type="term" value="F:tRNA N(6)-L-threonylcarbamoyladenine synthase activity"/>
    <property type="evidence" value="ECO:0007669"/>
    <property type="project" value="UniProtKB-EC"/>
</dbReference>
<evidence type="ECO:0000256" key="6">
    <source>
        <dbReference type="ARBA" id="ARBA00023315"/>
    </source>
</evidence>
<evidence type="ECO:0000313" key="10">
    <source>
        <dbReference type="Proteomes" id="UP000824214"/>
    </source>
</evidence>
<dbReference type="InterPro" id="IPR043129">
    <property type="entry name" value="ATPase_NBD"/>
</dbReference>
<evidence type="ECO:0000313" key="9">
    <source>
        <dbReference type="EMBL" id="HJB37731.1"/>
    </source>
</evidence>
<dbReference type="InterPro" id="IPR017861">
    <property type="entry name" value="KAE1/TsaD"/>
</dbReference>
<keyword evidence="2" id="KW-0808">Transferase</keyword>
<organism evidence="9 10">
    <name type="scientific">Candidatus Acutalibacter ornithocaccae</name>
    <dbReference type="NCBI Taxonomy" id="2838416"/>
    <lineage>
        <taxon>Bacteria</taxon>
        <taxon>Bacillati</taxon>
        <taxon>Bacillota</taxon>
        <taxon>Clostridia</taxon>
        <taxon>Eubacteriales</taxon>
        <taxon>Acutalibacteraceae</taxon>
        <taxon>Acutalibacter</taxon>
    </lineage>
</organism>
<dbReference type="Pfam" id="PF00814">
    <property type="entry name" value="TsaD"/>
    <property type="match status" value="1"/>
</dbReference>
<keyword evidence="3" id="KW-0819">tRNA processing</keyword>
<dbReference type="PRINTS" id="PR00789">
    <property type="entry name" value="OSIALOPTASE"/>
</dbReference>
<gene>
    <name evidence="9" type="ORF">H9942_06645</name>
</gene>